<dbReference type="RefSeq" id="WP_241434809.1">
    <property type="nucleotide sequence ID" value="NZ_CP138967.1"/>
</dbReference>
<dbReference type="EMBL" id="JNAX01000014">
    <property type="protein sequence ID" value="KGG19997.1"/>
    <property type="molecule type" value="Genomic_DNA"/>
</dbReference>
<sequence>MTINNPIFIFALITVIWFIPGILVRRINELKQVKKSKKRQADAINKLYPNSKDSSN</sequence>
<reference evidence="3" key="1">
    <citation type="journal article" date="2014" name="Sci. Data">
        <title>Genomes of diverse isolates of the marine cyanobacterium Prochlorococcus.</title>
        <authorList>
            <person name="Biller S."/>
            <person name="Berube P."/>
            <person name="Thompson J."/>
            <person name="Kelly L."/>
            <person name="Roggensack S."/>
            <person name="Awad L."/>
            <person name="Roache-Johnson K."/>
            <person name="Ding H."/>
            <person name="Giovannoni S.J."/>
            <person name="Moore L.R."/>
            <person name="Chisholm S.W."/>
        </authorList>
    </citation>
    <scope>NUCLEOTIDE SEQUENCE [LARGE SCALE GENOMIC DNA]</scope>
    <source>
        <strain evidence="3">PAC1</strain>
    </source>
</reference>
<name>A0A0A2C3B1_PROMR</name>
<dbReference type="Proteomes" id="UP000030392">
    <property type="component" value="Unassembled WGS sequence"/>
</dbReference>
<comment type="caution">
    <text evidence="2">The sequence shown here is derived from an EMBL/GenBank/DDBJ whole genome shotgun (WGS) entry which is preliminary data.</text>
</comment>
<keyword evidence="1" id="KW-1133">Transmembrane helix</keyword>
<feature type="transmembrane region" description="Helical" evidence="1">
    <location>
        <begin position="6"/>
        <end position="24"/>
    </location>
</feature>
<evidence type="ECO:0000256" key="1">
    <source>
        <dbReference type="SAM" id="Phobius"/>
    </source>
</evidence>
<keyword evidence="1" id="KW-0472">Membrane</keyword>
<dbReference type="AlphaFoldDB" id="A0A0A2C3B1"/>
<evidence type="ECO:0000313" key="2">
    <source>
        <dbReference type="EMBL" id="KGG19997.1"/>
    </source>
</evidence>
<proteinExistence type="predicted"/>
<protein>
    <submittedName>
        <fullName evidence="2">Uncharacterized protein</fullName>
    </submittedName>
</protein>
<organism evidence="2 3">
    <name type="scientific">Prochlorococcus marinus str. PAC1</name>
    <dbReference type="NCBI Taxonomy" id="59924"/>
    <lineage>
        <taxon>Bacteria</taxon>
        <taxon>Bacillati</taxon>
        <taxon>Cyanobacteriota</taxon>
        <taxon>Cyanophyceae</taxon>
        <taxon>Synechococcales</taxon>
        <taxon>Prochlorococcaceae</taxon>
        <taxon>Prochlorococcus</taxon>
    </lineage>
</organism>
<gene>
    <name evidence="2" type="ORF">EV03_1461</name>
</gene>
<accession>A0A0A2C3B1</accession>
<evidence type="ECO:0000313" key="3">
    <source>
        <dbReference type="Proteomes" id="UP000030392"/>
    </source>
</evidence>
<keyword evidence="1" id="KW-0812">Transmembrane</keyword>